<dbReference type="InterPro" id="IPR020904">
    <property type="entry name" value="Sc_DH/Rdtase_CS"/>
</dbReference>
<dbReference type="SUPFAM" id="SSF51735">
    <property type="entry name" value="NAD(P)-binding Rossmann-fold domains"/>
    <property type="match status" value="1"/>
</dbReference>
<dbReference type="InterPro" id="IPR036291">
    <property type="entry name" value="NAD(P)-bd_dom_sf"/>
</dbReference>
<proteinExistence type="inferred from homology"/>
<dbReference type="Gene3D" id="3.40.50.720">
    <property type="entry name" value="NAD(P)-binding Rossmann-like Domain"/>
    <property type="match status" value="1"/>
</dbReference>
<dbReference type="InterPro" id="IPR023985">
    <property type="entry name" value="SDR_subfam_1"/>
</dbReference>
<dbReference type="EMBL" id="BAAAQK010000009">
    <property type="protein sequence ID" value="GAA1851512.1"/>
    <property type="molecule type" value="Genomic_DNA"/>
</dbReference>
<dbReference type="Pfam" id="PF00106">
    <property type="entry name" value="adh_short"/>
    <property type="match status" value="1"/>
</dbReference>
<dbReference type="InterPro" id="IPR002347">
    <property type="entry name" value="SDR_fam"/>
</dbReference>
<dbReference type="PANTHER" id="PTHR24321:SF8">
    <property type="entry name" value="ESTRADIOL 17-BETA-DEHYDROGENASE 8-RELATED"/>
    <property type="match status" value="1"/>
</dbReference>
<reference evidence="5 6" key="1">
    <citation type="journal article" date="2019" name="Int. J. Syst. Evol. Microbiol.">
        <title>The Global Catalogue of Microorganisms (GCM) 10K type strain sequencing project: providing services to taxonomists for standard genome sequencing and annotation.</title>
        <authorList>
            <consortium name="The Broad Institute Genomics Platform"/>
            <consortium name="The Broad Institute Genome Sequencing Center for Infectious Disease"/>
            <person name="Wu L."/>
            <person name="Ma J."/>
        </authorList>
    </citation>
    <scope>NUCLEOTIDE SEQUENCE [LARGE SCALE GENOMIC DNA]</scope>
    <source>
        <strain evidence="5 6">JCM 16009</strain>
    </source>
</reference>
<dbReference type="PANTHER" id="PTHR24321">
    <property type="entry name" value="DEHYDROGENASES, SHORT CHAIN"/>
    <property type="match status" value="1"/>
</dbReference>
<evidence type="ECO:0000256" key="4">
    <source>
        <dbReference type="RuleBase" id="RU000363"/>
    </source>
</evidence>
<evidence type="ECO:0000256" key="3">
    <source>
        <dbReference type="ARBA" id="ARBA00023027"/>
    </source>
</evidence>
<evidence type="ECO:0000313" key="5">
    <source>
        <dbReference type="EMBL" id="GAA1851512.1"/>
    </source>
</evidence>
<comment type="caution">
    <text evidence="5">The sequence shown here is derived from an EMBL/GenBank/DDBJ whole genome shotgun (WGS) entry which is preliminary data.</text>
</comment>
<accession>A0ABN2N513</accession>
<dbReference type="NCBIfam" id="NF009467">
    <property type="entry name" value="PRK12826.1-3"/>
    <property type="match status" value="1"/>
</dbReference>
<dbReference type="NCBIfam" id="TIGR03971">
    <property type="entry name" value="SDR_subfam_1"/>
    <property type="match status" value="1"/>
</dbReference>
<dbReference type="RefSeq" id="WP_344417762.1">
    <property type="nucleotide sequence ID" value="NZ_BAAAQK010000009.1"/>
</dbReference>
<sequence>MTGLAGKVAFISGIGRGQGRGHALRLAEAGVAIIGVDIDRPVATVPYALSSEDDVAQTVKAVEAVGGRILARAADVRDLAALRRVADEGVSLFGRLDIVVANAGIAGAAPTLEMDEQTWQDMIDVNLTGVWKTVRATVPHIVEGGRGGSVVLTSSLAALRPHENTAHYSAAKAGLVGLMRVLAKELAPDGIRVNTIHPTTVATEMTLNDTVYRLFRPDLENPGRADFEEVARSMNRMQVAAIEVEDVTNVLMMLVSDTGRYITGSTQLLDAGGAL</sequence>
<keyword evidence="3" id="KW-0520">NAD</keyword>
<organism evidence="5 6">
    <name type="scientific">Pseudonocardia ailaonensis</name>
    <dbReference type="NCBI Taxonomy" id="367279"/>
    <lineage>
        <taxon>Bacteria</taxon>
        <taxon>Bacillati</taxon>
        <taxon>Actinomycetota</taxon>
        <taxon>Actinomycetes</taxon>
        <taxon>Pseudonocardiales</taxon>
        <taxon>Pseudonocardiaceae</taxon>
        <taxon>Pseudonocardia</taxon>
    </lineage>
</organism>
<evidence type="ECO:0000256" key="2">
    <source>
        <dbReference type="ARBA" id="ARBA00023002"/>
    </source>
</evidence>
<protein>
    <submittedName>
        <fullName evidence="5">Mycofactocin-coupled SDR family oxidoreductase</fullName>
    </submittedName>
</protein>
<dbReference type="CDD" id="cd05233">
    <property type="entry name" value="SDR_c"/>
    <property type="match status" value="1"/>
</dbReference>
<dbReference type="PROSITE" id="PS00061">
    <property type="entry name" value="ADH_SHORT"/>
    <property type="match status" value="1"/>
</dbReference>
<evidence type="ECO:0000256" key="1">
    <source>
        <dbReference type="ARBA" id="ARBA00006484"/>
    </source>
</evidence>
<name>A0ABN2N513_9PSEU</name>
<dbReference type="PRINTS" id="PR00081">
    <property type="entry name" value="GDHRDH"/>
</dbReference>
<keyword evidence="2" id="KW-0560">Oxidoreductase</keyword>
<keyword evidence="6" id="KW-1185">Reference proteome</keyword>
<dbReference type="PRINTS" id="PR00080">
    <property type="entry name" value="SDRFAMILY"/>
</dbReference>
<dbReference type="Proteomes" id="UP001500449">
    <property type="component" value="Unassembled WGS sequence"/>
</dbReference>
<evidence type="ECO:0000313" key="6">
    <source>
        <dbReference type="Proteomes" id="UP001500449"/>
    </source>
</evidence>
<comment type="similarity">
    <text evidence="1 4">Belongs to the short-chain dehydrogenases/reductases (SDR) family.</text>
</comment>
<gene>
    <name evidence="5" type="ORF">GCM10009836_34380</name>
</gene>